<protein>
    <recommendedName>
        <fullName evidence="3">Catalase immune-responsive domain-containing protein</fullName>
    </recommendedName>
</protein>
<dbReference type="RefSeq" id="WP_361939885.1">
    <property type="nucleotide sequence ID" value="NZ_JBEXWI010000004.1"/>
</dbReference>
<sequence>MTLRSHRSQDAKIAGGLSKVSRDDVIEENLAHSHAADPGYGRRVEEAVRALRED</sequence>
<keyword evidence="2" id="KW-1185">Reference proteome</keyword>
<name>A0ABW6MPM6_9ACTN</name>
<accession>A0ABW6MPM6</accession>
<organism evidence="1 2">
    <name type="scientific">Streptomyces tibetensis</name>
    <dbReference type="NCBI Taxonomy" id="2382123"/>
    <lineage>
        <taxon>Bacteria</taxon>
        <taxon>Bacillati</taxon>
        <taxon>Actinomycetota</taxon>
        <taxon>Actinomycetes</taxon>
        <taxon>Kitasatosporales</taxon>
        <taxon>Streptomycetaceae</taxon>
        <taxon>Streptomyces</taxon>
    </lineage>
</organism>
<evidence type="ECO:0008006" key="3">
    <source>
        <dbReference type="Google" id="ProtNLM"/>
    </source>
</evidence>
<dbReference type="Proteomes" id="UP001601422">
    <property type="component" value="Unassembled WGS sequence"/>
</dbReference>
<comment type="caution">
    <text evidence="1">The sequence shown here is derived from an EMBL/GenBank/DDBJ whole genome shotgun (WGS) entry which is preliminary data.</text>
</comment>
<dbReference type="EMBL" id="JBIAJP010000001">
    <property type="protein sequence ID" value="MFF0002187.1"/>
    <property type="molecule type" value="Genomic_DNA"/>
</dbReference>
<gene>
    <name evidence="1" type="ORF">ACFYQT_01810</name>
</gene>
<evidence type="ECO:0000313" key="2">
    <source>
        <dbReference type="Proteomes" id="UP001601422"/>
    </source>
</evidence>
<proteinExistence type="predicted"/>
<evidence type="ECO:0000313" key="1">
    <source>
        <dbReference type="EMBL" id="MFF0002187.1"/>
    </source>
</evidence>
<reference evidence="1 2" key="1">
    <citation type="submission" date="2024-10" db="EMBL/GenBank/DDBJ databases">
        <title>The Natural Products Discovery Center: Release of the First 8490 Sequenced Strains for Exploring Actinobacteria Biosynthetic Diversity.</title>
        <authorList>
            <person name="Kalkreuter E."/>
            <person name="Kautsar S.A."/>
            <person name="Yang D."/>
            <person name="Bader C.D."/>
            <person name="Teijaro C.N."/>
            <person name="Fluegel L."/>
            <person name="Davis C.M."/>
            <person name="Simpson J.R."/>
            <person name="Lauterbach L."/>
            <person name="Steele A.D."/>
            <person name="Gui C."/>
            <person name="Meng S."/>
            <person name="Li G."/>
            <person name="Viehrig K."/>
            <person name="Ye F."/>
            <person name="Su P."/>
            <person name="Kiefer A.F."/>
            <person name="Nichols A."/>
            <person name="Cepeda A.J."/>
            <person name="Yan W."/>
            <person name="Fan B."/>
            <person name="Jiang Y."/>
            <person name="Adhikari A."/>
            <person name="Zheng C.-J."/>
            <person name="Schuster L."/>
            <person name="Cowan T.M."/>
            <person name="Smanski M.J."/>
            <person name="Chevrette M.G."/>
            <person name="De Carvalho L.P.S."/>
            <person name="Shen B."/>
        </authorList>
    </citation>
    <scope>NUCLEOTIDE SEQUENCE [LARGE SCALE GENOMIC DNA]</scope>
    <source>
        <strain evidence="1 2">NPDC005497</strain>
    </source>
</reference>